<reference evidence="3 4" key="1">
    <citation type="journal article" date="2013" name="Genome Biol.">
        <title>Draft genome of the mountain pine beetle, Dendroctonus ponderosae Hopkins, a major forest pest.</title>
        <authorList>
            <person name="Keeling C.I."/>
            <person name="Yuen M.M."/>
            <person name="Liao N.Y."/>
            <person name="Docking T.R."/>
            <person name="Chan S.K."/>
            <person name="Taylor G.A."/>
            <person name="Palmquist D.L."/>
            <person name="Jackman S.D."/>
            <person name="Nguyen A."/>
            <person name="Li M."/>
            <person name="Henderson H."/>
            <person name="Janes J.K."/>
            <person name="Zhao Y."/>
            <person name="Pandoh P."/>
            <person name="Moore R."/>
            <person name="Sperling F.A."/>
            <person name="Huber D.P."/>
            <person name="Birol I."/>
            <person name="Jones S.J."/>
            <person name="Bohlmann J."/>
        </authorList>
    </citation>
    <scope>NUCLEOTIDE SEQUENCE</scope>
</reference>
<evidence type="ECO:0000313" key="3">
    <source>
        <dbReference type="EMBL" id="ERL90807.1"/>
    </source>
</evidence>
<name>U4UCM8_DENPD</name>
<gene>
    <name evidence="3" type="ORF">D910_08153</name>
</gene>
<evidence type="ECO:0000256" key="1">
    <source>
        <dbReference type="SAM" id="Phobius"/>
    </source>
</evidence>
<feature type="transmembrane region" description="Helical" evidence="1">
    <location>
        <begin position="12"/>
        <end position="31"/>
    </location>
</feature>
<dbReference type="Gene3D" id="3.20.20.190">
    <property type="entry name" value="Phosphatidylinositol (PI) phosphodiesterase"/>
    <property type="match status" value="1"/>
</dbReference>
<feature type="domain" description="GP-PDE" evidence="2">
    <location>
        <begin position="60"/>
        <end position="85"/>
    </location>
</feature>
<organism evidence="3 4">
    <name type="scientific">Dendroctonus ponderosae</name>
    <name type="common">Mountain pine beetle</name>
    <dbReference type="NCBI Taxonomy" id="77166"/>
    <lineage>
        <taxon>Eukaryota</taxon>
        <taxon>Metazoa</taxon>
        <taxon>Ecdysozoa</taxon>
        <taxon>Arthropoda</taxon>
        <taxon>Hexapoda</taxon>
        <taxon>Insecta</taxon>
        <taxon>Pterygota</taxon>
        <taxon>Neoptera</taxon>
        <taxon>Endopterygota</taxon>
        <taxon>Coleoptera</taxon>
        <taxon>Polyphaga</taxon>
        <taxon>Cucujiformia</taxon>
        <taxon>Curculionidae</taxon>
        <taxon>Scolytinae</taxon>
        <taxon>Dendroctonus</taxon>
    </lineage>
</organism>
<dbReference type="InterPro" id="IPR030395">
    <property type="entry name" value="GP_PDE_dom"/>
</dbReference>
<dbReference type="PROSITE" id="PS51704">
    <property type="entry name" value="GP_PDE"/>
    <property type="match status" value="1"/>
</dbReference>
<evidence type="ECO:0000259" key="2">
    <source>
        <dbReference type="PROSITE" id="PS51704"/>
    </source>
</evidence>
<sequence>MAKFLSDEIFVHFLPLGILLTAVLVLATYSLRTPPPAEEAVQSIVGKDSLSSELEEGFVVKTIAHRGAGLDAPENTLAAFDLVPV</sequence>
<dbReference type="SUPFAM" id="SSF51695">
    <property type="entry name" value="PLC-like phosphodiesterases"/>
    <property type="match status" value="1"/>
</dbReference>
<proteinExistence type="predicted"/>
<dbReference type="EMBL" id="KB632258">
    <property type="protein sequence ID" value="ERL90807.1"/>
    <property type="molecule type" value="Genomic_DNA"/>
</dbReference>
<dbReference type="GO" id="GO:0006629">
    <property type="term" value="P:lipid metabolic process"/>
    <property type="evidence" value="ECO:0007669"/>
    <property type="project" value="InterPro"/>
</dbReference>
<dbReference type="OrthoDB" id="197419at2759"/>
<dbReference type="Proteomes" id="UP000030742">
    <property type="component" value="Unassembled WGS sequence"/>
</dbReference>
<dbReference type="STRING" id="77166.U4UCM8"/>
<keyword evidence="1" id="KW-0812">Transmembrane</keyword>
<keyword evidence="1" id="KW-0472">Membrane</keyword>
<dbReference type="GO" id="GO:0008081">
    <property type="term" value="F:phosphoric diester hydrolase activity"/>
    <property type="evidence" value="ECO:0007669"/>
    <property type="project" value="InterPro"/>
</dbReference>
<dbReference type="InterPro" id="IPR017946">
    <property type="entry name" value="PLC-like_Pdiesterase_TIM-brl"/>
</dbReference>
<accession>U4UCM8</accession>
<dbReference type="AlphaFoldDB" id="U4UCM8"/>
<evidence type="ECO:0000313" key="4">
    <source>
        <dbReference type="Proteomes" id="UP000030742"/>
    </source>
</evidence>
<keyword evidence="1" id="KW-1133">Transmembrane helix</keyword>
<protein>
    <recommendedName>
        <fullName evidence="2">GP-PDE domain-containing protein</fullName>
    </recommendedName>
</protein>